<dbReference type="PROSITE" id="PS00626">
    <property type="entry name" value="RCC1_2"/>
    <property type="match status" value="2"/>
</dbReference>
<feature type="repeat" description="RCC1" evidence="1">
    <location>
        <begin position="319"/>
        <end position="372"/>
    </location>
</feature>
<evidence type="ECO:0008006" key="4">
    <source>
        <dbReference type="Google" id="ProtNLM"/>
    </source>
</evidence>
<sequence length="391" mass="42276">MSWFGFGFNGFGQICSPKSGDPILSNEDVEIKVVVPVRLRDYGPDRERRCHISASWSQRAFLQLEGDRHVCIGCSRADPPSQTACACVPQSHGCQDALVSERYLTLAFTDKIECWGFDATDSTPVWKMERMGLETAEIPAPLPLVLGGYVVSTLPFFQPLSPHLCAVSLALGMEHAVLLTASGTVYTWGSNSHGQLGHGELSWEEEPRPVEALWGMAMGGVAAGGWHSICISGGGDLYTWGWNESGQLGLPSRSVRGDRLCRTAAVQEVGRQKEEEGPDSSEVFISIQAFPALLDLPQEVEVTKVSCGSRHTAAITSAGDLYTWGWGEYGQLGQVTTSSSDQPVQVGFFADHGMHVVDVVCGPWNTFVCAVENKFPLPETNPPTSAGLLNQ</sequence>
<dbReference type="InterPro" id="IPR009091">
    <property type="entry name" value="RCC1/BLIP-II"/>
</dbReference>
<evidence type="ECO:0000313" key="2">
    <source>
        <dbReference type="EMBL" id="KAG7473946.1"/>
    </source>
</evidence>
<feature type="repeat" description="RCC1" evidence="1">
    <location>
        <begin position="235"/>
        <end position="318"/>
    </location>
</feature>
<evidence type="ECO:0000256" key="1">
    <source>
        <dbReference type="PROSITE-ProRule" id="PRU00235"/>
    </source>
</evidence>
<keyword evidence="3" id="KW-1185">Reference proteome</keyword>
<dbReference type="PANTHER" id="PTHR46849:SF1">
    <property type="entry name" value="RCC1 DOMAIN-CONTAINING PROTEIN 1"/>
    <property type="match status" value="1"/>
</dbReference>
<evidence type="ECO:0000313" key="3">
    <source>
        <dbReference type="Proteomes" id="UP001046870"/>
    </source>
</evidence>
<reference evidence="2" key="1">
    <citation type="submission" date="2021-01" db="EMBL/GenBank/DDBJ databases">
        <authorList>
            <person name="Zahm M."/>
            <person name="Roques C."/>
            <person name="Cabau C."/>
            <person name="Klopp C."/>
            <person name="Donnadieu C."/>
            <person name="Jouanno E."/>
            <person name="Lampietro C."/>
            <person name="Louis A."/>
            <person name="Herpin A."/>
            <person name="Echchiki A."/>
            <person name="Berthelot C."/>
            <person name="Parey E."/>
            <person name="Roest-Crollius H."/>
            <person name="Braasch I."/>
            <person name="Postlethwait J."/>
            <person name="Bobe J."/>
            <person name="Montfort J."/>
            <person name="Bouchez O."/>
            <person name="Begum T."/>
            <person name="Mejri S."/>
            <person name="Adams A."/>
            <person name="Chen W.-J."/>
            <person name="Guiguen Y."/>
        </authorList>
    </citation>
    <scope>NUCLEOTIDE SEQUENCE</scope>
    <source>
        <strain evidence="2">YG-15Mar2019-1</strain>
        <tissue evidence="2">Brain</tissue>
    </source>
</reference>
<dbReference type="Gene3D" id="2.130.10.30">
    <property type="entry name" value="Regulator of chromosome condensation 1/beta-lactamase-inhibitor protein II"/>
    <property type="match status" value="2"/>
</dbReference>
<dbReference type="AlphaFoldDB" id="A0A9D3TAK5"/>
<dbReference type="InterPro" id="IPR052830">
    <property type="entry name" value="RCC1_domain-containing"/>
</dbReference>
<dbReference type="OrthoDB" id="5370059at2759"/>
<dbReference type="PRINTS" id="PR00633">
    <property type="entry name" value="RCCNDNSATION"/>
</dbReference>
<protein>
    <recommendedName>
        <fullName evidence="4">RCC1 domain containing 1</fullName>
    </recommendedName>
</protein>
<gene>
    <name evidence="2" type="ORF">MATL_G00101330</name>
</gene>
<dbReference type="SUPFAM" id="SSF50985">
    <property type="entry name" value="RCC1/BLIP-II"/>
    <property type="match status" value="1"/>
</dbReference>
<proteinExistence type="predicted"/>
<dbReference type="Proteomes" id="UP001046870">
    <property type="component" value="Chromosome 7"/>
</dbReference>
<comment type="caution">
    <text evidence="2">The sequence shown here is derived from an EMBL/GenBank/DDBJ whole genome shotgun (WGS) entry which is preliminary data.</text>
</comment>
<feature type="repeat" description="RCC1" evidence="1">
    <location>
        <begin position="183"/>
        <end position="234"/>
    </location>
</feature>
<dbReference type="EMBL" id="JAFDVH010000007">
    <property type="protein sequence ID" value="KAG7473946.1"/>
    <property type="molecule type" value="Genomic_DNA"/>
</dbReference>
<accession>A0A9D3TAK5</accession>
<dbReference type="Pfam" id="PF00415">
    <property type="entry name" value="RCC1"/>
    <property type="match status" value="3"/>
</dbReference>
<name>A0A9D3TAK5_MEGAT</name>
<organism evidence="2 3">
    <name type="scientific">Megalops atlanticus</name>
    <name type="common">Tarpon</name>
    <name type="synonym">Clupea gigantea</name>
    <dbReference type="NCBI Taxonomy" id="7932"/>
    <lineage>
        <taxon>Eukaryota</taxon>
        <taxon>Metazoa</taxon>
        <taxon>Chordata</taxon>
        <taxon>Craniata</taxon>
        <taxon>Vertebrata</taxon>
        <taxon>Euteleostomi</taxon>
        <taxon>Actinopterygii</taxon>
        <taxon>Neopterygii</taxon>
        <taxon>Teleostei</taxon>
        <taxon>Elopiformes</taxon>
        <taxon>Megalopidae</taxon>
        <taxon>Megalops</taxon>
    </lineage>
</organism>
<dbReference type="InterPro" id="IPR000408">
    <property type="entry name" value="Reg_chr_condens"/>
</dbReference>
<dbReference type="PROSITE" id="PS50012">
    <property type="entry name" value="RCC1_3"/>
    <property type="match status" value="3"/>
</dbReference>
<dbReference type="PANTHER" id="PTHR46849">
    <property type="entry name" value="RCC1 DOMAIN-CONTAINING PROTEIN 1"/>
    <property type="match status" value="1"/>
</dbReference>